<organism evidence="1 2">
    <name type="scientific">Dactylosporangium aurantiacum</name>
    <dbReference type="NCBI Taxonomy" id="35754"/>
    <lineage>
        <taxon>Bacteria</taxon>
        <taxon>Bacillati</taxon>
        <taxon>Actinomycetota</taxon>
        <taxon>Actinomycetes</taxon>
        <taxon>Micromonosporales</taxon>
        <taxon>Micromonosporaceae</taxon>
        <taxon>Dactylosporangium</taxon>
    </lineage>
</organism>
<reference evidence="1" key="1">
    <citation type="submission" date="2021-04" db="EMBL/GenBank/DDBJ databases">
        <title>Dactylosporangium aurantiacum NRRL B-8018 full assembly.</title>
        <authorList>
            <person name="Hartkoorn R.C."/>
            <person name="Beaudoing E."/>
            <person name="Hot D."/>
        </authorList>
    </citation>
    <scope>NUCLEOTIDE SEQUENCE</scope>
    <source>
        <strain evidence="1">NRRL B-8018</strain>
    </source>
</reference>
<name>A0A9Q9MDP5_9ACTN</name>
<proteinExistence type="predicted"/>
<dbReference type="EMBL" id="CP073767">
    <property type="protein sequence ID" value="UWZ52329.1"/>
    <property type="molecule type" value="Genomic_DNA"/>
</dbReference>
<dbReference type="AlphaFoldDB" id="A0A9Q9MDP5"/>
<gene>
    <name evidence="1" type="ORF">Daura_37570</name>
</gene>
<dbReference type="RefSeq" id="WP_156089259.1">
    <property type="nucleotide sequence ID" value="NZ_CP073767.1"/>
</dbReference>
<keyword evidence="2" id="KW-1185">Reference proteome</keyword>
<dbReference type="KEGG" id="daur:Daura_37570"/>
<protein>
    <submittedName>
        <fullName evidence="1">Uncharacterized protein</fullName>
    </submittedName>
</protein>
<accession>A0A9Q9MDP5</accession>
<evidence type="ECO:0000313" key="2">
    <source>
        <dbReference type="Proteomes" id="UP001058003"/>
    </source>
</evidence>
<dbReference type="Proteomes" id="UP001058003">
    <property type="component" value="Chromosome"/>
</dbReference>
<evidence type="ECO:0000313" key="1">
    <source>
        <dbReference type="EMBL" id="UWZ52329.1"/>
    </source>
</evidence>
<sequence length="89" mass="9631">MQIYQGVAAYHLTTLGDAVDAVDRALVEAGMTFTRSPVTVVWPGGRGEGVEFVFVLAPRDQRAGLDLVARLRATGMWLQVRKLDASTPS</sequence>